<dbReference type="GO" id="GO:0018826">
    <property type="term" value="F:methionine gamma-lyase activity"/>
    <property type="evidence" value="ECO:0007669"/>
    <property type="project" value="UniProtKB-EC"/>
</dbReference>
<feature type="modified residue" description="N6-(pyridoxal phosphate)lysine" evidence="7">
    <location>
        <position position="204"/>
    </location>
</feature>
<evidence type="ECO:0000256" key="3">
    <source>
        <dbReference type="ARBA" id="ARBA00047175"/>
    </source>
</evidence>
<evidence type="ECO:0000313" key="10">
    <source>
        <dbReference type="Proteomes" id="UP000095544"/>
    </source>
</evidence>
<dbReference type="InterPro" id="IPR015421">
    <property type="entry name" value="PyrdxlP-dep_Trfase_major"/>
</dbReference>
<dbReference type="FunFam" id="3.40.640.10:FF:000046">
    <property type="entry name" value="Cystathionine gamma-lyase"/>
    <property type="match status" value="1"/>
</dbReference>
<evidence type="ECO:0000256" key="6">
    <source>
        <dbReference type="ARBA" id="ARBA00052699"/>
    </source>
</evidence>
<dbReference type="GO" id="GO:0016740">
    <property type="term" value="F:transferase activity"/>
    <property type="evidence" value="ECO:0007669"/>
    <property type="project" value="UniProtKB-KW"/>
</dbReference>
<dbReference type="EC" id="4.4.1.2" evidence="3"/>
<dbReference type="PIRSF" id="PIRSF001434">
    <property type="entry name" value="CGS"/>
    <property type="match status" value="1"/>
</dbReference>
<keyword evidence="9" id="KW-0808">Transferase</keyword>
<sequence length="389" mass="43113">MREDRLAVTHLGEDQSQYLNAVVPPVFMNSLHIFDSLESYAAHGENEAYVYGRAANPTVNILEEKVAALEQGSRGIAFSSGMAAASAAILAVCRAGSHIICMRDVYQPVKNILNTYFIPRMGMSVSYWDGTDMDVLEGMIQDNTDMILLESPATFVFTVTDIAKTAEIARAHGIRTYIDNTFCTPLFQKPLTMGIDIVMHTMSKYIGGHSDIIGGILVVKDENLGKYLKETVRALFGGILGPMEAWLGIRGLRTLQVRVEEHQRTAMAVAQYLEKHPKVEKVYYTGLASHPQAELIQRQQTGHTGLMSFVLREAPEKAAETVNRLRVFEIGCSWGGFESLALCPLLHYSQEELEFLNLHAHDSGLIRIHCGLEGADVLIEDLEQALQAR</sequence>
<dbReference type="SUPFAM" id="SSF53383">
    <property type="entry name" value="PLP-dependent transferases"/>
    <property type="match status" value="1"/>
</dbReference>
<gene>
    <name evidence="9" type="primary">metB</name>
    <name evidence="9" type="ORF">ERS852491_02902</name>
</gene>
<reference evidence="9 10" key="1">
    <citation type="submission" date="2015-09" db="EMBL/GenBank/DDBJ databases">
        <authorList>
            <consortium name="Pathogen Informatics"/>
        </authorList>
    </citation>
    <scope>NUCLEOTIDE SEQUENCE [LARGE SCALE GENOMIC DNA]</scope>
    <source>
        <strain evidence="9 10">2789STDY5834876</strain>
    </source>
</reference>
<evidence type="ECO:0000256" key="7">
    <source>
        <dbReference type="PIRSR" id="PIRSR001434-2"/>
    </source>
</evidence>
<keyword evidence="2 7" id="KW-0663">Pyridoxal phosphate</keyword>
<evidence type="ECO:0000256" key="2">
    <source>
        <dbReference type="ARBA" id="ARBA00022898"/>
    </source>
</evidence>
<dbReference type="InterPro" id="IPR015422">
    <property type="entry name" value="PyrdxlP-dep_Trfase_small"/>
</dbReference>
<comment type="similarity">
    <text evidence="8">Belongs to the trans-sulfuration enzymes family.</text>
</comment>
<dbReference type="OrthoDB" id="9780685at2"/>
<dbReference type="PANTHER" id="PTHR11808">
    <property type="entry name" value="TRANS-SULFURATION ENZYME FAMILY MEMBER"/>
    <property type="match status" value="1"/>
</dbReference>
<evidence type="ECO:0000256" key="1">
    <source>
        <dbReference type="ARBA" id="ARBA00001933"/>
    </source>
</evidence>
<evidence type="ECO:0000256" key="5">
    <source>
        <dbReference type="ARBA" id="ARBA00048780"/>
    </source>
</evidence>
<protein>
    <recommendedName>
        <fullName evidence="3">homocysteine desulfhydrase</fullName>
        <ecNumber evidence="3">4.4.1.2</ecNumber>
    </recommendedName>
    <alternativeName>
        <fullName evidence="4">Homocysteine desulfhydrase</fullName>
    </alternativeName>
</protein>
<dbReference type="RefSeq" id="WP_050641433.1">
    <property type="nucleotide sequence ID" value="NZ_CABKUE010000009.1"/>
</dbReference>
<dbReference type="AlphaFoldDB" id="A0A174GXC5"/>
<dbReference type="Pfam" id="PF01053">
    <property type="entry name" value="Cys_Met_Meta_PP"/>
    <property type="match status" value="1"/>
</dbReference>
<comment type="catalytic activity">
    <reaction evidence="6">
        <text>L-methionine + H2O = methanethiol + 2-oxobutanoate + NH4(+)</text>
        <dbReference type="Rhea" id="RHEA:23800"/>
        <dbReference type="ChEBI" id="CHEBI:15377"/>
        <dbReference type="ChEBI" id="CHEBI:16007"/>
        <dbReference type="ChEBI" id="CHEBI:16763"/>
        <dbReference type="ChEBI" id="CHEBI:28938"/>
        <dbReference type="ChEBI" id="CHEBI:57844"/>
        <dbReference type="EC" id="4.4.1.11"/>
    </reaction>
    <physiologicalReaction direction="left-to-right" evidence="6">
        <dbReference type="Rhea" id="RHEA:23801"/>
    </physiologicalReaction>
</comment>
<evidence type="ECO:0000256" key="4">
    <source>
        <dbReference type="ARBA" id="ARBA00047199"/>
    </source>
</evidence>
<name>A0A174GXC5_9FIRM</name>
<dbReference type="PANTHER" id="PTHR11808:SF80">
    <property type="entry name" value="CYSTATHIONINE GAMMA-LYASE"/>
    <property type="match status" value="1"/>
</dbReference>
<dbReference type="InterPro" id="IPR000277">
    <property type="entry name" value="Cys/Met-Metab_PyrdxlP-dep_enz"/>
</dbReference>
<dbReference type="Gene3D" id="3.40.640.10">
    <property type="entry name" value="Type I PLP-dependent aspartate aminotransferase-like (Major domain)"/>
    <property type="match status" value="1"/>
</dbReference>
<proteinExistence type="inferred from homology"/>
<dbReference type="Proteomes" id="UP000095544">
    <property type="component" value="Unassembled WGS sequence"/>
</dbReference>
<dbReference type="InterPro" id="IPR015424">
    <property type="entry name" value="PyrdxlP-dep_Trfase"/>
</dbReference>
<dbReference type="STRING" id="39482.ERS852491_02902"/>
<organism evidence="9 10">
    <name type="scientific">Faecalicatena contorta</name>
    <dbReference type="NCBI Taxonomy" id="39482"/>
    <lineage>
        <taxon>Bacteria</taxon>
        <taxon>Bacillati</taxon>
        <taxon>Bacillota</taxon>
        <taxon>Clostridia</taxon>
        <taxon>Lachnospirales</taxon>
        <taxon>Lachnospiraceae</taxon>
        <taxon>Faecalicatena</taxon>
    </lineage>
</organism>
<dbReference type="GO" id="GO:0005737">
    <property type="term" value="C:cytoplasm"/>
    <property type="evidence" value="ECO:0007669"/>
    <property type="project" value="TreeGrafter"/>
</dbReference>
<dbReference type="Gene3D" id="3.90.1150.10">
    <property type="entry name" value="Aspartate Aminotransferase, domain 1"/>
    <property type="match status" value="1"/>
</dbReference>
<comment type="catalytic activity">
    <reaction evidence="5">
        <text>L-homocysteine + H2O = 2-oxobutanoate + hydrogen sulfide + NH4(+) + H(+)</text>
        <dbReference type="Rhea" id="RHEA:14501"/>
        <dbReference type="ChEBI" id="CHEBI:15377"/>
        <dbReference type="ChEBI" id="CHEBI:15378"/>
        <dbReference type="ChEBI" id="CHEBI:16763"/>
        <dbReference type="ChEBI" id="CHEBI:28938"/>
        <dbReference type="ChEBI" id="CHEBI:29919"/>
        <dbReference type="ChEBI" id="CHEBI:58199"/>
        <dbReference type="EC" id="4.4.1.2"/>
    </reaction>
    <physiologicalReaction direction="left-to-right" evidence="5">
        <dbReference type="Rhea" id="RHEA:14502"/>
    </physiologicalReaction>
</comment>
<evidence type="ECO:0000313" key="9">
    <source>
        <dbReference type="EMBL" id="CUO66591.1"/>
    </source>
</evidence>
<dbReference type="CDD" id="cd00614">
    <property type="entry name" value="CGS_like"/>
    <property type="match status" value="1"/>
</dbReference>
<dbReference type="GO" id="GO:0030170">
    <property type="term" value="F:pyridoxal phosphate binding"/>
    <property type="evidence" value="ECO:0007669"/>
    <property type="project" value="InterPro"/>
</dbReference>
<evidence type="ECO:0000256" key="8">
    <source>
        <dbReference type="RuleBase" id="RU362118"/>
    </source>
</evidence>
<dbReference type="EMBL" id="CYZU01000027">
    <property type="protein sequence ID" value="CUO66591.1"/>
    <property type="molecule type" value="Genomic_DNA"/>
</dbReference>
<comment type="cofactor">
    <cofactor evidence="1 8">
        <name>pyridoxal 5'-phosphate</name>
        <dbReference type="ChEBI" id="CHEBI:597326"/>
    </cofactor>
</comment>
<dbReference type="GO" id="GO:0047982">
    <property type="term" value="F:homocysteine desulfhydrase activity"/>
    <property type="evidence" value="ECO:0007669"/>
    <property type="project" value="UniProtKB-EC"/>
</dbReference>
<accession>A0A174GXC5</accession>
<dbReference type="GO" id="GO:0019346">
    <property type="term" value="P:transsulfuration"/>
    <property type="evidence" value="ECO:0007669"/>
    <property type="project" value="InterPro"/>
</dbReference>